<dbReference type="Gene3D" id="1.25.40.10">
    <property type="entry name" value="Tetratricopeptide repeat domain"/>
    <property type="match status" value="1"/>
</dbReference>
<feature type="signal peptide" evidence="2">
    <location>
        <begin position="1"/>
        <end position="19"/>
    </location>
</feature>
<keyword evidence="4" id="KW-1185">Reference proteome</keyword>
<reference evidence="4" key="1">
    <citation type="journal article" date="2019" name="Int. J. Syst. Evol. Microbiol.">
        <title>The Global Catalogue of Microorganisms (GCM) 10K type strain sequencing project: providing services to taxonomists for standard genome sequencing and annotation.</title>
        <authorList>
            <consortium name="The Broad Institute Genomics Platform"/>
            <consortium name="The Broad Institute Genome Sequencing Center for Infectious Disease"/>
            <person name="Wu L."/>
            <person name="Ma J."/>
        </authorList>
    </citation>
    <scope>NUCLEOTIDE SEQUENCE [LARGE SCALE GENOMIC DNA]</scope>
    <source>
        <strain evidence="4">DT28</strain>
    </source>
</reference>
<dbReference type="InterPro" id="IPR011990">
    <property type="entry name" value="TPR-like_helical_dom_sf"/>
</dbReference>
<protein>
    <submittedName>
        <fullName evidence="3">DUF2989 domain-containing protein</fullName>
    </submittedName>
</protein>
<keyword evidence="2" id="KW-0732">Signal</keyword>
<dbReference type="RefSeq" id="WP_377332365.1">
    <property type="nucleotide sequence ID" value="NZ_JBHSGB010000005.1"/>
</dbReference>
<dbReference type="Proteomes" id="UP001595962">
    <property type="component" value="Unassembled WGS sequence"/>
</dbReference>
<feature type="chain" id="PRO_5047146229" evidence="2">
    <location>
        <begin position="20"/>
        <end position="266"/>
    </location>
</feature>
<name>A0ABV9JJU3_9GAMM</name>
<feature type="coiled-coil region" evidence="1">
    <location>
        <begin position="226"/>
        <end position="253"/>
    </location>
</feature>
<proteinExistence type="predicted"/>
<evidence type="ECO:0000256" key="2">
    <source>
        <dbReference type="SAM" id="SignalP"/>
    </source>
</evidence>
<accession>A0ABV9JJU3</accession>
<dbReference type="Pfam" id="PF11207">
    <property type="entry name" value="DUF2989"/>
    <property type="match status" value="1"/>
</dbReference>
<evidence type="ECO:0000313" key="3">
    <source>
        <dbReference type="EMBL" id="MFC4654455.1"/>
    </source>
</evidence>
<evidence type="ECO:0000256" key="1">
    <source>
        <dbReference type="SAM" id="Coils"/>
    </source>
</evidence>
<organism evidence="3 4">
    <name type="scientific">Rheinheimera marina</name>
    <dbReference type="NCBI Taxonomy" id="1774958"/>
    <lineage>
        <taxon>Bacteria</taxon>
        <taxon>Pseudomonadati</taxon>
        <taxon>Pseudomonadota</taxon>
        <taxon>Gammaproteobacteria</taxon>
        <taxon>Chromatiales</taxon>
        <taxon>Chromatiaceae</taxon>
        <taxon>Rheinheimera</taxon>
    </lineage>
</organism>
<comment type="caution">
    <text evidence="3">The sequence shown here is derived from an EMBL/GenBank/DDBJ whole genome shotgun (WGS) entry which is preliminary data.</text>
</comment>
<dbReference type="EMBL" id="JBHSGB010000005">
    <property type="protein sequence ID" value="MFC4654455.1"/>
    <property type="molecule type" value="Genomic_DNA"/>
</dbReference>
<sequence>MKLLLPLSLVIALSACSEADLNVRTVCEKDSGLCIDLNEDSHCNVQRRDVILSRYEEKRLPSDNHKYLLLNAFEKYSKCIELAAGIEHIKLKEKTTSRMQGYITSINEIKRLSDETVSSEDPRLLYYHWSRNKSESHLEKFLLAEQQGQTETPELQLALVSYYSKRDINKSIRLLHHALELYPANAAIDPEIYASLATIYYKKRNYAASYHWAYLAQQSGAFNVELQELKIQLEQAKLNHEQIQQQAEQTLQQLQQGQYKEREIKA</sequence>
<keyword evidence="1" id="KW-0175">Coiled coil</keyword>
<dbReference type="PROSITE" id="PS51257">
    <property type="entry name" value="PROKAR_LIPOPROTEIN"/>
    <property type="match status" value="1"/>
</dbReference>
<evidence type="ECO:0000313" key="4">
    <source>
        <dbReference type="Proteomes" id="UP001595962"/>
    </source>
</evidence>
<dbReference type="InterPro" id="IPR021372">
    <property type="entry name" value="DUF2989"/>
</dbReference>
<gene>
    <name evidence="3" type="ORF">ACFO3I_05395</name>
</gene>